<evidence type="ECO:0000259" key="3">
    <source>
        <dbReference type="PROSITE" id="PS51755"/>
    </source>
</evidence>
<sequence>MVQAPFRTETAAGTVITFGAFRLHPDRHLLFKDNKPVALGSRALDILIALADRAGELVTKDELVTRAWPNTIVEESNLRAQIALLRKALGDSGGAAHFIVAVPGRGYRFVAPISSLILADGPEAASAQNNLPRLLRSPIGREDAIKAVRGRFQRYRLTTIVGPGGIGKTTLGVAVAEQLLSSYKHGVCFLDLAPLANDQLVSGVLAATLGLADSSKDPLSGVIAHLRERRMLLVFDSCELVVDATARLAEALLRQTSEIHILATSREGLRAEGESVYRLPPLDLPPMSAGLTAGEALTSPAVQLFVDHAISRGSGFEFDDGEAPLVADICRQLDGIPLAIELAAGRVGAFGTRGVAELLNDRFRLLAGGRRTALPRHQTLEATIDWSYEALSAPEQTLLRRLGVFAGEFTLEAIAAIMTGDSDLDTDLPLHLSNLISKSLVVVDVHQKIAQYRLLDTTRAYALAKLSQRSEFNGIILRLSNHLCRVLEHSHGEIELIPADEWLARYSRHINNVRVVLDWAYSPKGDPAVGLAVTVAAIPLWYQLSAVDECLKCVKRALLSIGPGPERDAQARQVMQLYRALGLSQAFKVGFALQAPAAFAKALEMAEDLHDVDAQSEALWGLWLCRVGMGEYRESLGIAQQFMKLADNGLDRFIGDRMMSMTLFCMGDCKGARTHADRMLAHDISAPEAISTSSVRFRFGQSVTARVQPAQLLWIQGFPDQAVQAAKNAVDAARASGHAISLCEALARWACPVWVHVGDMAAADLAITSMIDLAATNALGPWEVFGRCWKGALLIKQGHGNRGIPLLRTALEELQKGRLFTLYNVRFLGFLAEGLASTGQSAEGFALVDAAIRHSEETEELWCVAELLRVKGEILLQDGTGSSSAEQCFLQSVKFARRQDALAWELRTSMSMSRLLRERGEVAKAHRSLAKVYRRFTEGFETADLRTAKALLAEFS</sequence>
<dbReference type="Proteomes" id="UP000476837">
    <property type="component" value="Unassembled WGS sequence"/>
</dbReference>
<dbReference type="PANTHER" id="PTHR47691">
    <property type="entry name" value="REGULATOR-RELATED"/>
    <property type="match status" value="1"/>
</dbReference>
<dbReference type="InterPro" id="IPR011990">
    <property type="entry name" value="TPR-like_helical_dom_sf"/>
</dbReference>
<dbReference type="Gene3D" id="1.10.10.10">
    <property type="entry name" value="Winged helix-like DNA-binding domain superfamily/Winged helix DNA-binding domain"/>
    <property type="match status" value="1"/>
</dbReference>
<dbReference type="AlphaFoldDB" id="A0A6L3AZU9"/>
<dbReference type="InterPro" id="IPR058852">
    <property type="entry name" value="HTH_77"/>
</dbReference>
<dbReference type="GO" id="GO:0006355">
    <property type="term" value="P:regulation of DNA-templated transcription"/>
    <property type="evidence" value="ECO:0007669"/>
    <property type="project" value="InterPro"/>
</dbReference>
<dbReference type="InterPro" id="IPR003593">
    <property type="entry name" value="AAA+_ATPase"/>
</dbReference>
<reference evidence="4 5" key="1">
    <citation type="submission" date="2018-07" db="EMBL/GenBank/DDBJ databases">
        <title>Genome sequence of Roseomonas fauriae ATCC 49958.</title>
        <authorList>
            <person name="Sant'Anna F.H."/>
            <person name="Baldani J.I."/>
            <person name="Zilli J.E."/>
            <person name="Reis V.M."/>
            <person name="Hartmann A."/>
            <person name="Cruz L."/>
            <person name="de Souza E.M."/>
            <person name="de Oliveira Pedrosa F."/>
            <person name="Passaglia L.M.P."/>
        </authorList>
    </citation>
    <scope>NUCLEOTIDE SEQUENCE [LARGE SCALE GENOMIC DNA]</scope>
    <source>
        <strain evidence="4 5">ATCC 49958</strain>
    </source>
</reference>
<dbReference type="SMART" id="SM00862">
    <property type="entry name" value="Trans_reg_C"/>
    <property type="match status" value="1"/>
</dbReference>
<evidence type="ECO:0000256" key="2">
    <source>
        <dbReference type="PROSITE-ProRule" id="PRU01091"/>
    </source>
</evidence>
<feature type="domain" description="OmpR/PhoB-type" evidence="3">
    <location>
        <begin position="13"/>
        <end position="111"/>
    </location>
</feature>
<evidence type="ECO:0000313" key="5">
    <source>
        <dbReference type="Proteomes" id="UP000476837"/>
    </source>
</evidence>
<dbReference type="Pfam" id="PF00486">
    <property type="entry name" value="Trans_reg_C"/>
    <property type="match status" value="1"/>
</dbReference>
<dbReference type="Pfam" id="PF25872">
    <property type="entry name" value="HTH_77"/>
    <property type="match status" value="1"/>
</dbReference>
<organism evidence="4 5">
    <name type="scientific">Azospirillum brasilense</name>
    <dbReference type="NCBI Taxonomy" id="192"/>
    <lineage>
        <taxon>Bacteria</taxon>
        <taxon>Pseudomonadati</taxon>
        <taxon>Pseudomonadota</taxon>
        <taxon>Alphaproteobacteria</taxon>
        <taxon>Rhodospirillales</taxon>
        <taxon>Azospirillaceae</taxon>
        <taxon>Azospirillum</taxon>
    </lineage>
</organism>
<evidence type="ECO:0000313" key="4">
    <source>
        <dbReference type="EMBL" id="KAA0684889.1"/>
    </source>
</evidence>
<accession>A0A6L3AZU9</accession>
<evidence type="ECO:0000256" key="1">
    <source>
        <dbReference type="ARBA" id="ARBA00023125"/>
    </source>
</evidence>
<proteinExistence type="predicted"/>
<dbReference type="InterPro" id="IPR016032">
    <property type="entry name" value="Sig_transdc_resp-reg_C-effctor"/>
</dbReference>
<dbReference type="EMBL" id="QOKV01000009">
    <property type="protein sequence ID" value="KAA0684889.1"/>
    <property type="molecule type" value="Genomic_DNA"/>
</dbReference>
<dbReference type="InterPro" id="IPR036388">
    <property type="entry name" value="WH-like_DNA-bd_sf"/>
</dbReference>
<name>A0A6L3AZU9_AZOBR</name>
<dbReference type="SUPFAM" id="SSF46894">
    <property type="entry name" value="C-terminal effector domain of the bipartite response regulators"/>
    <property type="match status" value="1"/>
</dbReference>
<dbReference type="SMART" id="SM00382">
    <property type="entry name" value="AAA"/>
    <property type="match status" value="1"/>
</dbReference>
<dbReference type="InterPro" id="IPR027417">
    <property type="entry name" value="P-loop_NTPase"/>
</dbReference>
<dbReference type="GO" id="GO:0003677">
    <property type="term" value="F:DNA binding"/>
    <property type="evidence" value="ECO:0007669"/>
    <property type="project" value="UniProtKB-UniRule"/>
</dbReference>
<dbReference type="Gene3D" id="3.40.50.300">
    <property type="entry name" value="P-loop containing nucleotide triphosphate hydrolases"/>
    <property type="match status" value="1"/>
</dbReference>
<dbReference type="PANTHER" id="PTHR47691:SF3">
    <property type="entry name" value="HTH-TYPE TRANSCRIPTIONAL REGULATOR RV0890C-RELATED"/>
    <property type="match status" value="1"/>
</dbReference>
<dbReference type="GO" id="GO:0000160">
    <property type="term" value="P:phosphorelay signal transduction system"/>
    <property type="evidence" value="ECO:0007669"/>
    <property type="project" value="InterPro"/>
</dbReference>
<feature type="DNA-binding region" description="OmpR/PhoB-type" evidence="2">
    <location>
        <begin position="13"/>
        <end position="111"/>
    </location>
</feature>
<dbReference type="CDD" id="cd00383">
    <property type="entry name" value="trans_reg_C"/>
    <property type="match status" value="1"/>
</dbReference>
<keyword evidence="1 2" id="KW-0238">DNA-binding</keyword>
<gene>
    <name evidence="4" type="ORF">DS837_15495</name>
</gene>
<protein>
    <submittedName>
        <fullName evidence="4">Adenylate cyclase</fullName>
    </submittedName>
</protein>
<dbReference type="Gene3D" id="1.25.40.10">
    <property type="entry name" value="Tetratricopeptide repeat domain"/>
    <property type="match status" value="1"/>
</dbReference>
<comment type="caution">
    <text evidence="4">The sequence shown here is derived from an EMBL/GenBank/DDBJ whole genome shotgun (WGS) entry which is preliminary data.</text>
</comment>
<dbReference type="SUPFAM" id="SSF52540">
    <property type="entry name" value="P-loop containing nucleoside triphosphate hydrolases"/>
    <property type="match status" value="1"/>
</dbReference>
<dbReference type="PRINTS" id="PR00364">
    <property type="entry name" value="DISEASERSIST"/>
</dbReference>
<dbReference type="InterPro" id="IPR001867">
    <property type="entry name" value="OmpR/PhoB-type_DNA-bd"/>
</dbReference>
<dbReference type="PROSITE" id="PS51755">
    <property type="entry name" value="OMPR_PHOB"/>
    <property type="match status" value="1"/>
</dbReference>